<dbReference type="AlphaFoldDB" id="M0NL06"/>
<comment type="caution">
    <text evidence="1">The sequence shown here is derived from an EMBL/GenBank/DDBJ whole genome shotgun (WGS) entry which is preliminary data.</text>
</comment>
<gene>
    <name evidence="1" type="ORF">C470_13903</name>
</gene>
<reference evidence="1 2" key="1">
    <citation type="journal article" date="2014" name="PLoS Genet.">
        <title>Phylogenetically driven sequencing of extremely halophilic archaea reveals strategies for static and dynamic osmo-response.</title>
        <authorList>
            <person name="Becker E.A."/>
            <person name="Seitzer P.M."/>
            <person name="Tritt A."/>
            <person name="Larsen D."/>
            <person name="Krusor M."/>
            <person name="Yao A.I."/>
            <person name="Wu D."/>
            <person name="Madern D."/>
            <person name="Eisen J.A."/>
            <person name="Darling A.E."/>
            <person name="Facciotti M.T."/>
        </authorList>
    </citation>
    <scope>NUCLEOTIDE SEQUENCE [LARGE SCALE GENOMIC DNA]</scope>
    <source>
        <strain evidence="1 2">JCM 13561</strain>
    </source>
</reference>
<protein>
    <submittedName>
        <fullName evidence="1">Uncharacterized protein</fullName>
    </submittedName>
</protein>
<dbReference type="Proteomes" id="UP000011581">
    <property type="component" value="Unassembled WGS sequence"/>
</dbReference>
<accession>M0NL06</accession>
<name>M0NL06_9EURY</name>
<organism evidence="1 2">
    <name type="scientific">Halorubrum distributum JCM 13561</name>
    <dbReference type="NCBI Taxonomy" id="1227483"/>
    <lineage>
        <taxon>Archaea</taxon>
        <taxon>Methanobacteriati</taxon>
        <taxon>Methanobacteriota</taxon>
        <taxon>Stenosarchaea group</taxon>
        <taxon>Halobacteria</taxon>
        <taxon>Halobacteriales</taxon>
        <taxon>Haloferacaceae</taxon>
        <taxon>Halorubrum</taxon>
        <taxon>Halorubrum distributum group</taxon>
    </lineage>
</organism>
<evidence type="ECO:0000313" key="2">
    <source>
        <dbReference type="Proteomes" id="UP000011581"/>
    </source>
</evidence>
<proteinExistence type="predicted"/>
<sequence>MSMEVWTLLEDDPCIPVGIEPQLLLPLGDNLLVFFVIMPTMEIFPVLEWESILTFQVVTHRSCCVVMSRLKEVRVTRELVNRDIAVFEIVSIVSLEVVADQDVVVFGIELPLLHVPTGAVKLTREISAKVPLCFSVDFCSRNTGLIQLSNSPLNVVVLSDGFALMLKRRQYEVV</sequence>
<evidence type="ECO:0000313" key="1">
    <source>
        <dbReference type="EMBL" id="EMA57365.1"/>
    </source>
</evidence>
<dbReference type="EMBL" id="AOJF01000057">
    <property type="protein sequence ID" value="EMA57365.1"/>
    <property type="molecule type" value="Genomic_DNA"/>
</dbReference>